<protein>
    <submittedName>
        <fullName evidence="2">Glycosyltransferase family 4 protein</fullName>
    </submittedName>
</protein>
<comment type="caution">
    <text evidence="2">The sequence shown here is derived from an EMBL/GenBank/DDBJ whole genome shotgun (WGS) entry which is preliminary data.</text>
</comment>
<keyword evidence="3" id="KW-1185">Reference proteome</keyword>
<dbReference type="PANTHER" id="PTHR12526:SF630">
    <property type="entry name" value="GLYCOSYLTRANSFERASE"/>
    <property type="match status" value="1"/>
</dbReference>
<dbReference type="AlphaFoldDB" id="A0A5C4SSD4"/>
<name>A0A5C4SSD4_9FLAO</name>
<keyword evidence="2" id="KW-0808">Transferase</keyword>
<dbReference type="Gene3D" id="3.40.50.2000">
    <property type="entry name" value="Glycogen Phosphorylase B"/>
    <property type="match status" value="2"/>
</dbReference>
<dbReference type="Pfam" id="PF00534">
    <property type="entry name" value="Glycos_transf_1"/>
    <property type="match status" value="1"/>
</dbReference>
<gene>
    <name evidence="2" type="ORF">FGF67_02220</name>
</gene>
<dbReference type="GO" id="GO:0016757">
    <property type="term" value="F:glycosyltransferase activity"/>
    <property type="evidence" value="ECO:0007669"/>
    <property type="project" value="InterPro"/>
</dbReference>
<feature type="domain" description="Glycosyl transferase family 1" evidence="1">
    <location>
        <begin position="186"/>
        <end position="348"/>
    </location>
</feature>
<dbReference type="RefSeq" id="WP_139694834.1">
    <property type="nucleotide sequence ID" value="NZ_CP074074.1"/>
</dbReference>
<evidence type="ECO:0000259" key="1">
    <source>
        <dbReference type="Pfam" id="PF00534"/>
    </source>
</evidence>
<evidence type="ECO:0000313" key="3">
    <source>
        <dbReference type="Proteomes" id="UP000308713"/>
    </source>
</evidence>
<dbReference type="EMBL" id="VDCS01000002">
    <property type="protein sequence ID" value="TNJ46463.1"/>
    <property type="molecule type" value="Genomic_DNA"/>
</dbReference>
<proteinExistence type="predicted"/>
<dbReference type="SUPFAM" id="SSF53756">
    <property type="entry name" value="UDP-Glycosyltransferase/glycogen phosphorylase"/>
    <property type="match status" value="1"/>
</dbReference>
<evidence type="ECO:0000313" key="2">
    <source>
        <dbReference type="EMBL" id="TNJ46463.1"/>
    </source>
</evidence>
<organism evidence="2 3">
    <name type="scientific">Allotamlana fucoidanivorans</name>
    <dbReference type="NCBI Taxonomy" id="2583814"/>
    <lineage>
        <taxon>Bacteria</taxon>
        <taxon>Pseudomonadati</taxon>
        <taxon>Bacteroidota</taxon>
        <taxon>Flavobacteriia</taxon>
        <taxon>Flavobacteriales</taxon>
        <taxon>Flavobacteriaceae</taxon>
        <taxon>Allotamlana</taxon>
    </lineage>
</organism>
<dbReference type="Proteomes" id="UP000308713">
    <property type="component" value="Unassembled WGS sequence"/>
</dbReference>
<dbReference type="InterPro" id="IPR001296">
    <property type="entry name" value="Glyco_trans_1"/>
</dbReference>
<accession>A0A5C4SSD4</accession>
<dbReference type="OrthoDB" id="9811239at2"/>
<reference evidence="2 3" key="1">
    <citation type="submission" date="2019-05" db="EMBL/GenBank/DDBJ databases">
        <title>Tamlana fucoidanivorans sp. nov., isolated from the surface of algae collected from Fujian province in China.</title>
        <authorList>
            <person name="Li J."/>
        </authorList>
    </citation>
    <scope>NUCLEOTIDE SEQUENCE [LARGE SCALE GENOMIC DNA]</scope>
    <source>
        <strain evidence="2 3">CW2-9</strain>
    </source>
</reference>
<sequence>MKIAYITDQLYLHGGAERVLTNKVNYLANLEDMTIFIITNEQKKNKFCYDIDSKVKHLDINLIYKRDRSYFSILNIVKAPIHFYKLKSLLNKIKPDVIITLSSQYDYYFLPFIVNKTLIIKEFHSSRHYYQQDRANCSKLKGFVYKLNDFVERKYTYNVLLTDDEKKYFKSNNTIVIPNFLIDIPKSFSSLTNKKAISAGRIAPVKGFENLIIAWKIVFEKNKEWIIEVYGNGEKKYVEKLNNLIISLGLDNNFFIKEATHQIEQKMQEASFYVMSSLTECFPMVLLESMSNGLPIISFNCPNGPKNIVSHNNDGLLIEDGNVEKLALAILNMIENEEMRKNFSKNGTLNVKRYNKQTIMKKWLHLFGYKNLIL</sequence>
<dbReference type="PANTHER" id="PTHR12526">
    <property type="entry name" value="GLYCOSYLTRANSFERASE"/>
    <property type="match status" value="1"/>
</dbReference>